<dbReference type="AlphaFoldDB" id="A0A074RTI6"/>
<gene>
    <name evidence="1" type="ORF">V565_080120</name>
</gene>
<comment type="caution">
    <text evidence="1">The sequence shown here is derived from an EMBL/GenBank/DDBJ whole genome shotgun (WGS) entry which is preliminary data.</text>
</comment>
<name>A0A074RTI6_9AGAM</name>
<protein>
    <submittedName>
        <fullName evidence="1">Putative F-box-like domain protein</fullName>
    </submittedName>
</protein>
<dbReference type="Proteomes" id="UP000027456">
    <property type="component" value="Unassembled WGS sequence"/>
</dbReference>
<dbReference type="Gene3D" id="3.80.10.10">
    <property type="entry name" value="Ribonuclease Inhibitor"/>
    <property type="match status" value="1"/>
</dbReference>
<dbReference type="OrthoDB" id="3162794at2759"/>
<evidence type="ECO:0000313" key="1">
    <source>
        <dbReference type="EMBL" id="KEP50436.1"/>
    </source>
</evidence>
<dbReference type="SUPFAM" id="SSF52047">
    <property type="entry name" value="RNI-like"/>
    <property type="match status" value="1"/>
</dbReference>
<dbReference type="EMBL" id="AZST01000254">
    <property type="protein sequence ID" value="KEP50436.1"/>
    <property type="molecule type" value="Genomic_DNA"/>
</dbReference>
<keyword evidence="2" id="KW-1185">Reference proteome</keyword>
<organism evidence="1 2">
    <name type="scientific">Rhizoctonia solani 123E</name>
    <dbReference type="NCBI Taxonomy" id="1423351"/>
    <lineage>
        <taxon>Eukaryota</taxon>
        <taxon>Fungi</taxon>
        <taxon>Dikarya</taxon>
        <taxon>Basidiomycota</taxon>
        <taxon>Agaricomycotina</taxon>
        <taxon>Agaricomycetes</taxon>
        <taxon>Cantharellales</taxon>
        <taxon>Ceratobasidiaceae</taxon>
        <taxon>Rhizoctonia</taxon>
    </lineage>
</organism>
<proteinExistence type="predicted"/>
<reference evidence="1 2" key="1">
    <citation type="submission" date="2013-12" db="EMBL/GenBank/DDBJ databases">
        <authorList>
            <person name="Cubeta M."/>
            <person name="Pakala S."/>
            <person name="Fedorova N."/>
            <person name="Thomas E."/>
            <person name="Dean R."/>
            <person name="Jabaji S."/>
            <person name="Neate S."/>
            <person name="Toda T."/>
            <person name="Tavantzis S."/>
            <person name="Vilgalys R."/>
            <person name="Bharathan N."/>
            <person name="Pakala S."/>
            <person name="Losada L.S."/>
            <person name="Zafar N."/>
            <person name="Nierman W."/>
        </authorList>
    </citation>
    <scope>NUCLEOTIDE SEQUENCE [LARGE SCALE GENOMIC DNA]</scope>
    <source>
        <strain evidence="1 2">123E</strain>
    </source>
</reference>
<accession>A0A074RTI6</accession>
<dbReference type="HOGENOM" id="CLU_048158_0_0_1"/>
<evidence type="ECO:0000313" key="2">
    <source>
        <dbReference type="Proteomes" id="UP000027456"/>
    </source>
</evidence>
<sequence length="457" mass="52679">MAGPTLPTEILAGAFGHLSPGHLALISCVYHTWKNVAFPLLHRTVYLCLATHLDEFVQRVRTEEERNPFSIATYLKGLVLDIEYVETHADELIEEPDINKLHGIIPRLTQLTFLAWNLFFVPENPETFRLFQTQCPKLNSIDLWVKRRVDFQSVRLFEFKNLSCLALSICDLPPSFDEDQSAPLASLLARCTQLSSIILNFDHDEWKYSPTVLVAALGDHFVFPDLQRFYVQGCSDPEWMSFFDNPEPHPLRQFFYRHPGIEDLALGYVHEYTYCKEIDPMRLIQLFPSLKYFEGPAFLFKPLVLSPLAEEIEKLIIVDNPLYKDSLIDLGGRSVRLPKLRKFGIWADEIEEGILVNTLRAVVNAADQLEEIEIHPDIDDTNYEEVFSLITQVQGLRSVTLDQSILSAAAEDDEELEWDAFALILRRACPRLQTIYQPIEKMNKDNREKVWELHDDA</sequence>
<dbReference type="InterPro" id="IPR032675">
    <property type="entry name" value="LRR_dom_sf"/>
</dbReference>